<feature type="non-terminal residue" evidence="1">
    <location>
        <position position="78"/>
    </location>
</feature>
<protein>
    <submittedName>
        <fullName evidence="1">Uncharacterized protein</fullName>
    </submittedName>
</protein>
<evidence type="ECO:0000313" key="2">
    <source>
        <dbReference type="Proteomes" id="UP000626109"/>
    </source>
</evidence>
<dbReference type="AlphaFoldDB" id="A0A813ICH4"/>
<sequence length="78" mass="8511">DMNSACGNGARTMTLPGLTSRPLLRMTALQNAASQVSSLWRRRVLRKIALPDYMTQDLGDTSMLADPSVVDILKANHP</sequence>
<evidence type="ECO:0000313" key="1">
    <source>
        <dbReference type="EMBL" id="CAE8650418.1"/>
    </source>
</evidence>
<organism evidence="1 2">
    <name type="scientific">Polarella glacialis</name>
    <name type="common">Dinoflagellate</name>
    <dbReference type="NCBI Taxonomy" id="89957"/>
    <lineage>
        <taxon>Eukaryota</taxon>
        <taxon>Sar</taxon>
        <taxon>Alveolata</taxon>
        <taxon>Dinophyceae</taxon>
        <taxon>Suessiales</taxon>
        <taxon>Suessiaceae</taxon>
        <taxon>Polarella</taxon>
    </lineage>
</organism>
<name>A0A813ICH4_POLGL</name>
<proteinExistence type="predicted"/>
<dbReference type="Proteomes" id="UP000626109">
    <property type="component" value="Unassembled WGS sequence"/>
</dbReference>
<dbReference type="EMBL" id="CAJNNW010008813">
    <property type="protein sequence ID" value="CAE8650418.1"/>
    <property type="molecule type" value="Genomic_DNA"/>
</dbReference>
<gene>
    <name evidence="1" type="ORF">PGLA2088_LOCUS8238</name>
</gene>
<reference evidence="1" key="1">
    <citation type="submission" date="2021-02" db="EMBL/GenBank/DDBJ databases">
        <authorList>
            <person name="Dougan E. K."/>
            <person name="Rhodes N."/>
            <person name="Thang M."/>
            <person name="Chan C."/>
        </authorList>
    </citation>
    <scope>NUCLEOTIDE SEQUENCE</scope>
</reference>
<comment type="caution">
    <text evidence="1">The sequence shown here is derived from an EMBL/GenBank/DDBJ whole genome shotgun (WGS) entry which is preliminary data.</text>
</comment>
<accession>A0A813ICH4</accession>
<feature type="non-terminal residue" evidence="1">
    <location>
        <position position="1"/>
    </location>
</feature>